<keyword evidence="3" id="KW-1185">Reference proteome</keyword>
<evidence type="ECO:0000256" key="1">
    <source>
        <dbReference type="SAM" id="Phobius"/>
    </source>
</evidence>
<keyword evidence="1" id="KW-1133">Transmembrane helix</keyword>
<feature type="transmembrane region" description="Helical" evidence="1">
    <location>
        <begin position="7"/>
        <end position="34"/>
    </location>
</feature>
<evidence type="ECO:0000313" key="2">
    <source>
        <dbReference type="EMBL" id="SHL81795.1"/>
    </source>
</evidence>
<sequence length="72" mass="8407">MNKLLNILSLLGSFLIVFGVLFLVQDITIGRIYYVKNLIVYNFLPFKYLVFTASSLLIILRFVDFYIPKRGK</sequence>
<dbReference type="AlphaFoldDB" id="A0A1M7DQN2"/>
<dbReference type="EMBL" id="FRBT01000002">
    <property type="protein sequence ID" value="SHL81795.1"/>
    <property type="molecule type" value="Genomic_DNA"/>
</dbReference>
<reference evidence="3" key="1">
    <citation type="submission" date="2016-11" db="EMBL/GenBank/DDBJ databases">
        <authorList>
            <person name="Varghese N."/>
            <person name="Submissions S."/>
        </authorList>
    </citation>
    <scope>NUCLEOTIDE SEQUENCE [LARGE SCALE GENOMIC DNA]</scope>
    <source>
        <strain evidence="3">DSM 24724</strain>
    </source>
</reference>
<evidence type="ECO:0000313" key="3">
    <source>
        <dbReference type="Proteomes" id="UP000184028"/>
    </source>
</evidence>
<gene>
    <name evidence="2" type="ORF">SAMN05444484_102681</name>
</gene>
<keyword evidence="1" id="KW-0812">Transmembrane</keyword>
<keyword evidence="1" id="KW-0472">Membrane</keyword>
<accession>A0A1M7DQN2</accession>
<organism evidence="2 3">
    <name type="scientific">Flavobacterium chilense</name>
    <dbReference type="NCBI Taxonomy" id="946677"/>
    <lineage>
        <taxon>Bacteria</taxon>
        <taxon>Pseudomonadati</taxon>
        <taxon>Bacteroidota</taxon>
        <taxon>Flavobacteriia</taxon>
        <taxon>Flavobacteriales</taxon>
        <taxon>Flavobacteriaceae</taxon>
        <taxon>Flavobacterium</taxon>
    </lineage>
</organism>
<feature type="transmembrane region" description="Helical" evidence="1">
    <location>
        <begin position="46"/>
        <end position="67"/>
    </location>
</feature>
<dbReference type="STRING" id="946677.SAMN05444484_102681"/>
<protein>
    <submittedName>
        <fullName evidence="2">Uncharacterized protein</fullName>
    </submittedName>
</protein>
<name>A0A1M7DQN2_9FLAO</name>
<dbReference type="Proteomes" id="UP000184028">
    <property type="component" value="Unassembled WGS sequence"/>
</dbReference>
<proteinExistence type="predicted"/>